<dbReference type="OrthoDB" id="270720at2759"/>
<dbReference type="EMBL" id="VLTN01000021">
    <property type="protein sequence ID" value="KAA0152327.1"/>
    <property type="molecule type" value="Genomic_DNA"/>
</dbReference>
<evidence type="ECO:0000313" key="13">
    <source>
        <dbReference type="Proteomes" id="UP000322899"/>
    </source>
</evidence>
<evidence type="ECO:0000313" key="12">
    <source>
        <dbReference type="EMBL" id="KAA0176879.1"/>
    </source>
</evidence>
<evidence type="ECO:0000313" key="9">
    <source>
        <dbReference type="EMBL" id="KAA0152327.1"/>
    </source>
</evidence>
<evidence type="ECO:0000256" key="3">
    <source>
        <dbReference type="ARBA" id="ARBA00022692"/>
    </source>
</evidence>
<reference evidence="13 14" key="1">
    <citation type="submission" date="2019-07" db="EMBL/GenBank/DDBJ databases">
        <title>Genomes of Cafeteria roenbergensis.</title>
        <authorList>
            <person name="Fischer M.G."/>
            <person name="Hackl T."/>
            <person name="Roman M."/>
        </authorList>
    </citation>
    <scope>NUCLEOTIDE SEQUENCE [LARGE SCALE GENOMIC DNA]</scope>
    <source>
        <strain evidence="9 14">BVI</strain>
        <strain evidence="10 16">Cflag</strain>
        <strain evidence="12 13">E4-10P</strain>
        <strain evidence="11 15">RCC970-E3</strain>
    </source>
</reference>
<evidence type="ECO:0000256" key="7">
    <source>
        <dbReference type="ARBA" id="ARBA00023136"/>
    </source>
</evidence>
<keyword evidence="8" id="KW-0811">Translocation</keyword>
<comment type="function">
    <text evidence="8">Essential core component of the TIM22 complex, a complex that mediates the import and insertion of multi-pass transmembrane proteins into the mitochondrial inner membrane. In the TIM22 complex, it constitutes the voltage-activated and signal-gated channel. Forms a twin-pore translocase that uses the membrane potential as external driving force in 2 voltage-dependent steps.</text>
</comment>
<comment type="subunit">
    <text evidence="8">Component of the TIM22 complex.</text>
</comment>
<evidence type="ECO:0000256" key="2">
    <source>
        <dbReference type="ARBA" id="ARBA00008444"/>
    </source>
</evidence>
<evidence type="ECO:0000313" key="10">
    <source>
        <dbReference type="EMBL" id="KAA0167771.1"/>
    </source>
</evidence>
<evidence type="ECO:0000313" key="11">
    <source>
        <dbReference type="EMBL" id="KAA0171686.1"/>
    </source>
</evidence>
<dbReference type="GO" id="GO:0030943">
    <property type="term" value="F:mitochondrion targeting sequence binding"/>
    <property type="evidence" value="ECO:0007669"/>
    <property type="project" value="TreeGrafter"/>
</dbReference>
<dbReference type="Proteomes" id="UP000323011">
    <property type="component" value="Unassembled WGS sequence"/>
</dbReference>
<keyword evidence="6 8" id="KW-0496">Mitochondrion</keyword>
<dbReference type="OMA" id="FVATECS"/>
<keyword evidence="3" id="KW-0812">Transmembrane</keyword>
<dbReference type="PANTHER" id="PTHR14110">
    <property type="entry name" value="MITOCHONDRIAL IMPORT INNER MEMBRANE TRANSLOCASE SUBUNIT TIM22"/>
    <property type="match status" value="1"/>
</dbReference>
<evidence type="ECO:0000256" key="6">
    <source>
        <dbReference type="ARBA" id="ARBA00023128"/>
    </source>
</evidence>
<dbReference type="Proteomes" id="UP000324907">
    <property type="component" value="Unassembled WGS sequence"/>
</dbReference>
<comment type="caution">
    <text evidence="11">The sequence shown here is derived from an EMBL/GenBank/DDBJ whole genome shotgun (WGS) entry which is preliminary data.</text>
</comment>
<dbReference type="GO" id="GO:0008320">
    <property type="term" value="F:protein transmembrane transporter activity"/>
    <property type="evidence" value="ECO:0007669"/>
    <property type="project" value="UniProtKB-UniRule"/>
</dbReference>
<keyword evidence="7" id="KW-0472">Membrane</keyword>
<evidence type="ECO:0000256" key="5">
    <source>
        <dbReference type="ARBA" id="ARBA00022989"/>
    </source>
</evidence>
<comment type="subcellular location">
    <subcellularLocation>
        <location evidence="1 8">Mitochondrion inner membrane</location>
        <topology evidence="1 8">Multi-pass membrane protein</topology>
    </subcellularLocation>
</comment>
<dbReference type="EMBL" id="VLTO01000006">
    <property type="protein sequence ID" value="KAA0176879.1"/>
    <property type="molecule type" value="Genomic_DNA"/>
</dbReference>
<proteinExistence type="inferred from homology"/>
<evidence type="ECO:0000256" key="4">
    <source>
        <dbReference type="ARBA" id="ARBA00022792"/>
    </source>
</evidence>
<protein>
    <recommendedName>
        <fullName evidence="8">Mitochondrial import inner membrane translocase subunit TIM22</fullName>
    </recommendedName>
</protein>
<gene>
    <name evidence="12" type="ORF">FNF27_01701</name>
    <name evidence="11" type="ORF">FNF28_00619</name>
    <name evidence="9" type="ORF">FNF29_03893</name>
    <name evidence="10" type="ORF">FNF31_00706</name>
</gene>
<dbReference type="PANTHER" id="PTHR14110:SF0">
    <property type="entry name" value="MITOCHONDRIAL IMPORT INNER MEMBRANE TRANSLOCASE SUBUNIT TIM22"/>
    <property type="match status" value="1"/>
</dbReference>
<dbReference type="EMBL" id="VLTM01000004">
    <property type="protein sequence ID" value="KAA0167771.1"/>
    <property type="molecule type" value="Genomic_DNA"/>
</dbReference>
<dbReference type="AlphaFoldDB" id="A0A5A8E1L0"/>
<keyword evidence="5" id="KW-1133">Transmembrane helix</keyword>
<dbReference type="Proteomes" id="UP000325113">
    <property type="component" value="Unassembled WGS sequence"/>
</dbReference>
<dbReference type="Pfam" id="PF02466">
    <property type="entry name" value="Tim17"/>
    <property type="match status" value="1"/>
</dbReference>
<dbReference type="Proteomes" id="UP000322899">
    <property type="component" value="Unassembled WGS sequence"/>
</dbReference>
<evidence type="ECO:0000256" key="1">
    <source>
        <dbReference type="ARBA" id="ARBA00004448"/>
    </source>
</evidence>
<evidence type="ECO:0000313" key="16">
    <source>
        <dbReference type="Proteomes" id="UP000325113"/>
    </source>
</evidence>
<keyword evidence="14" id="KW-1185">Reference proteome</keyword>
<evidence type="ECO:0000313" key="15">
    <source>
        <dbReference type="Proteomes" id="UP000324907"/>
    </source>
</evidence>
<dbReference type="GO" id="GO:0045039">
    <property type="term" value="P:protein insertion into mitochondrial inner membrane"/>
    <property type="evidence" value="ECO:0007669"/>
    <property type="project" value="UniProtKB-UniRule"/>
</dbReference>
<keyword evidence="8" id="KW-0653">Protein transport</keyword>
<organism evidence="11 15">
    <name type="scientific">Cafeteria roenbergensis</name>
    <name type="common">Marine flagellate</name>
    <dbReference type="NCBI Taxonomy" id="33653"/>
    <lineage>
        <taxon>Eukaryota</taxon>
        <taxon>Sar</taxon>
        <taxon>Stramenopiles</taxon>
        <taxon>Bigyra</taxon>
        <taxon>Opalozoa</taxon>
        <taxon>Bicosoecida</taxon>
        <taxon>Cafeteriaceae</taxon>
        <taxon>Cafeteria</taxon>
    </lineage>
</organism>
<keyword evidence="4 8" id="KW-0999">Mitochondrion inner membrane</keyword>
<accession>A0A5A8E1L0</accession>
<dbReference type="InterPro" id="IPR039175">
    <property type="entry name" value="TIM22"/>
</dbReference>
<keyword evidence="8" id="KW-0813">Transport</keyword>
<name>A0A5A8E1L0_CAFRO</name>
<evidence type="ECO:0000256" key="8">
    <source>
        <dbReference type="RuleBase" id="RU367038"/>
    </source>
</evidence>
<evidence type="ECO:0000313" key="14">
    <source>
        <dbReference type="Proteomes" id="UP000323011"/>
    </source>
</evidence>
<sequence>MSAEDFAAMLDKAGLLGVVTKYQDHCLVRSASAAVAGVGIGIGIGTFIGTMAGAHGEISGNTLAEQLKTGFGRTMHESLRRGYAVGRSFGIAGAAFVATECSIEKWRARHDVFNAVFAGITAGAAMGAWNARAAAAPAVARAVAMNAAQFAALALAFELGSDAFAAFKAKHAA</sequence>
<dbReference type="GO" id="GO:0042721">
    <property type="term" value="C:TIM22 mitochondrial import inner membrane insertion complex"/>
    <property type="evidence" value="ECO:0007669"/>
    <property type="project" value="UniProtKB-UniRule"/>
</dbReference>
<dbReference type="EMBL" id="VLTL01000005">
    <property type="protein sequence ID" value="KAA0171686.1"/>
    <property type="molecule type" value="Genomic_DNA"/>
</dbReference>
<comment type="similarity">
    <text evidence="2 8">Belongs to the Tim17/Tim22/Tim23 family.</text>
</comment>